<evidence type="ECO:0000313" key="2">
    <source>
        <dbReference type="Proteomes" id="UP000041314"/>
    </source>
</evidence>
<gene>
    <name evidence="1" type="ORF">ERS008198_00263</name>
</gene>
<protein>
    <submittedName>
        <fullName evidence="1">Uncharacterized protein</fullName>
    </submittedName>
</protein>
<proteinExistence type="predicted"/>
<dbReference type="EMBL" id="CQPA01000001">
    <property type="protein sequence ID" value="CNT58480.1"/>
    <property type="molecule type" value="Genomic_DNA"/>
</dbReference>
<dbReference type="AntiFam" id="ANF00076">
    <property type="entry name" value="Shadow ORF (opposite copA)"/>
</dbReference>
<reference evidence="1 2" key="1">
    <citation type="submission" date="2015-03" db="EMBL/GenBank/DDBJ databases">
        <authorList>
            <consortium name="Pathogen Informatics"/>
        </authorList>
    </citation>
    <scope>NUCLEOTIDE SEQUENCE [LARGE SCALE GENOMIC DNA]</scope>
    <source>
        <strain evidence="1 2">A1104</strain>
    </source>
</reference>
<accession>A0A655BM61</accession>
<name>A0A655BM61_SALET</name>
<organism evidence="1 2">
    <name type="scientific">Salmonella enterica subsp. enterica serovar Bovismorbificans</name>
    <dbReference type="NCBI Taxonomy" id="58097"/>
    <lineage>
        <taxon>Bacteria</taxon>
        <taxon>Pseudomonadati</taxon>
        <taxon>Pseudomonadota</taxon>
        <taxon>Gammaproteobacteria</taxon>
        <taxon>Enterobacterales</taxon>
        <taxon>Enterobacteriaceae</taxon>
        <taxon>Salmonella</taxon>
    </lineage>
</organism>
<evidence type="ECO:0000313" key="1">
    <source>
        <dbReference type="EMBL" id="CNT58480.1"/>
    </source>
</evidence>
<sequence>MTAHRAGAEQDAAVLDDGAGMNAVAFAFLLRNGFAGQHGFIKPRFALGNFAIHRHAIAGSEPQQHPGLNVRQRDAFFAVFCHYACGGRGEIE</sequence>
<dbReference type="Proteomes" id="UP000041314">
    <property type="component" value="Unassembled WGS sequence"/>
</dbReference>
<dbReference type="AlphaFoldDB" id="A0A655BM61"/>